<reference evidence="2" key="1">
    <citation type="submission" date="2018-06" db="EMBL/GenBank/DDBJ databases">
        <authorList>
            <person name="Zhirakovskaya E."/>
        </authorList>
    </citation>
    <scope>NUCLEOTIDE SEQUENCE</scope>
</reference>
<evidence type="ECO:0000313" key="2">
    <source>
        <dbReference type="EMBL" id="VAW07287.1"/>
    </source>
</evidence>
<feature type="transmembrane region" description="Helical" evidence="1">
    <location>
        <begin position="42"/>
        <end position="64"/>
    </location>
</feature>
<keyword evidence="1" id="KW-1133">Transmembrane helix</keyword>
<feature type="transmembrane region" description="Helical" evidence="1">
    <location>
        <begin position="221"/>
        <end position="251"/>
    </location>
</feature>
<feature type="transmembrane region" description="Helical" evidence="1">
    <location>
        <begin position="361"/>
        <end position="380"/>
    </location>
</feature>
<accession>A0A3B0T1N2</accession>
<feature type="transmembrane region" description="Helical" evidence="1">
    <location>
        <begin position="85"/>
        <end position="106"/>
    </location>
</feature>
<dbReference type="AlphaFoldDB" id="A0A3B0T1N2"/>
<dbReference type="EMBL" id="UOEK01000394">
    <property type="protein sequence ID" value="VAW07287.1"/>
    <property type="molecule type" value="Genomic_DNA"/>
</dbReference>
<gene>
    <name evidence="2" type="ORF">MNBD_ACTINO02-1554</name>
</gene>
<feature type="transmembrane region" description="Helical" evidence="1">
    <location>
        <begin position="12"/>
        <end position="36"/>
    </location>
</feature>
<proteinExistence type="predicted"/>
<name>A0A3B0T1N2_9ZZZZ</name>
<sequence>MTSRALKSSDLPAGLIDASLASLATFASGLTGVNILSSSDRGVYGIFFTVFILGVVLVHELIYVPSQVIAIAQDQPDRLNGVRRTIVLATGPGLAAAAVALFASVLTRELTTSSVVVAFTVTVAALIPISGMQDYVRRSLHIAEKSWQAARVSMIQLFVVGIAIATLMTTDIERAWIPFGSLVIANVVSVSVGLLLAGAHRRTKPMPEIYFRRLILSGKWLVARSAIPATGAFIAANILTSLAGPVVFGYAEAARQVAQPVTVLSMGLAAVMGPRAVRAGLRSDRSASSHNRRRYSMAVAIAAIGYAVVAGPDWVLNPMSRIVPSAYEVPWLVVATVCANAIVALLILPKSELLGASKEKVLVGLALVSTPMLLIVAASAGTTGAFARPFGLILEGLVVMVGANRGLRNHYTFSQQVEADPISTEGGAA</sequence>
<protein>
    <recommendedName>
        <fullName evidence="3">O-antigen/teichoic acid export membrane protein</fullName>
    </recommendedName>
</protein>
<feature type="transmembrane region" description="Helical" evidence="1">
    <location>
        <begin position="152"/>
        <end position="170"/>
    </location>
</feature>
<feature type="transmembrane region" description="Helical" evidence="1">
    <location>
        <begin position="329"/>
        <end position="349"/>
    </location>
</feature>
<keyword evidence="1" id="KW-0472">Membrane</keyword>
<keyword evidence="1" id="KW-0812">Transmembrane</keyword>
<feature type="transmembrane region" description="Helical" evidence="1">
    <location>
        <begin position="298"/>
        <end position="317"/>
    </location>
</feature>
<evidence type="ECO:0000256" key="1">
    <source>
        <dbReference type="SAM" id="Phobius"/>
    </source>
</evidence>
<evidence type="ECO:0008006" key="3">
    <source>
        <dbReference type="Google" id="ProtNLM"/>
    </source>
</evidence>
<feature type="transmembrane region" description="Helical" evidence="1">
    <location>
        <begin position="112"/>
        <end position="131"/>
    </location>
</feature>
<feature type="transmembrane region" description="Helical" evidence="1">
    <location>
        <begin position="176"/>
        <end position="200"/>
    </location>
</feature>
<organism evidence="2">
    <name type="scientific">hydrothermal vent metagenome</name>
    <dbReference type="NCBI Taxonomy" id="652676"/>
    <lineage>
        <taxon>unclassified sequences</taxon>
        <taxon>metagenomes</taxon>
        <taxon>ecological metagenomes</taxon>
    </lineage>
</organism>